<organism evidence="1 2">
    <name type="scientific">[Myrmecia] bisecta</name>
    <dbReference type="NCBI Taxonomy" id="41462"/>
    <lineage>
        <taxon>Eukaryota</taxon>
        <taxon>Viridiplantae</taxon>
        <taxon>Chlorophyta</taxon>
        <taxon>core chlorophytes</taxon>
        <taxon>Trebouxiophyceae</taxon>
        <taxon>Trebouxiales</taxon>
        <taxon>Trebouxiaceae</taxon>
        <taxon>Myrmecia</taxon>
    </lineage>
</organism>
<evidence type="ECO:0000313" key="2">
    <source>
        <dbReference type="Proteomes" id="UP001489004"/>
    </source>
</evidence>
<proteinExistence type="predicted"/>
<keyword evidence="2" id="KW-1185">Reference proteome</keyword>
<protein>
    <submittedName>
        <fullName evidence="1">Uncharacterized protein</fullName>
    </submittedName>
</protein>
<gene>
    <name evidence="1" type="ORF">WJX72_010433</name>
</gene>
<dbReference type="Proteomes" id="UP001489004">
    <property type="component" value="Unassembled WGS sequence"/>
</dbReference>
<sequence length="80" mass="8853">MEVAHGEDTNFRATCLLNCEEHRHTLNFKEHIRINPKPAAPTGWLIIGKAPQTGIDCLMTSSTTSLPWCRPVKASCCCAE</sequence>
<dbReference type="AlphaFoldDB" id="A0AAW1P2M9"/>
<name>A0AAW1P2M9_9CHLO</name>
<dbReference type="EMBL" id="JALJOR010000019">
    <property type="protein sequence ID" value="KAK9803985.1"/>
    <property type="molecule type" value="Genomic_DNA"/>
</dbReference>
<evidence type="ECO:0000313" key="1">
    <source>
        <dbReference type="EMBL" id="KAK9803985.1"/>
    </source>
</evidence>
<reference evidence="1 2" key="1">
    <citation type="journal article" date="2024" name="Nat. Commun.">
        <title>Phylogenomics reveals the evolutionary origins of lichenization in chlorophyte algae.</title>
        <authorList>
            <person name="Puginier C."/>
            <person name="Libourel C."/>
            <person name="Otte J."/>
            <person name="Skaloud P."/>
            <person name="Haon M."/>
            <person name="Grisel S."/>
            <person name="Petersen M."/>
            <person name="Berrin J.G."/>
            <person name="Delaux P.M."/>
            <person name="Dal Grande F."/>
            <person name="Keller J."/>
        </authorList>
    </citation>
    <scope>NUCLEOTIDE SEQUENCE [LARGE SCALE GENOMIC DNA]</scope>
    <source>
        <strain evidence="1 2">SAG 2043</strain>
    </source>
</reference>
<comment type="caution">
    <text evidence="1">The sequence shown here is derived from an EMBL/GenBank/DDBJ whole genome shotgun (WGS) entry which is preliminary data.</text>
</comment>
<accession>A0AAW1P2M9</accession>